<geneLocation type="plasmid" evidence="2">
    <name>pBS72</name>
</geneLocation>
<reference evidence="2" key="4">
    <citation type="journal article" date="2006" name="Microbiology">
        <title>The replicative polymerases PolC and DnaE are required for theta replication of the Bacillus subtilis plasmid pBS72.</title>
        <authorList>
            <person name="Titok M."/>
            <person name="Suski C."/>
            <person name="Dalmais B."/>
            <person name="Ehrlich S.D."/>
            <person name="Janniere L."/>
        </authorList>
    </citation>
    <scope>NUCLEOTIDE SEQUENCE</scope>
    <source>
        <strain evidence="2">72</strain>
        <plasmid evidence="2">pBS72</plasmid>
    </source>
</reference>
<name>A0A1J0AKV3_BACIU</name>
<reference evidence="2" key="5">
    <citation type="submission" date="2016-08" db="EMBL/GenBank/DDBJ databases">
        <authorList>
            <person name="Satsunkevich N.E."/>
            <person name="Valentovich L.N."/>
            <person name="Kolomiets E.I."/>
            <person name="Titok M.A."/>
        </authorList>
    </citation>
    <scope>NUCLEOTIDE SEQUENCE</scope>
    <source>
        <strain evidence="2">72</strain>
        <plasmid evidence="2">pBS72</plasmid>
    </source>
</reference>
<reference evidence="2" key="2">
    <citation type="journal article" date="2003" name="Plasmid">
        <title>Bacillus subtilis soil isolates: plasmid replicon analysis and construction of a new theta-replicating vector.</title>
        <authorList>
            <person name="Titok M.A."/>
            <person name="Chapuis J."/>
            <person name="Selezneva Y.V."/>
            <person name="Lagodich A.V."/>
            <person name="Prokulevich V.A."/>
            <person name="Ehrlich S.D."/>
            <person name="Janniere L."/>
        </authorList>
    </citation>
    <scope>NUCLEOTIDE SEQUENCE</scope>
    <source>
        <strain evidence="2">72</strain>
        <plasmid evidence="2">pBS72</plasmid>
    </source>
</reference>
<feature type="transmembrane region" description="Helical" evidence="1">
    <location>
        <begin position="18"/>
        <end position="36"/>
    </location>
</feature>
<reference evidence="2" key="1">
    <citation type="journal article" date="2002" name="Mikrobiologiia">
        <title>Soil strain of Bacillus subtilis harboring a large plasmid that mediates high-frequency conjugal mobilization.</title>
        <authorList>
            <person name="Lotareva O.V."/>
            <person name="Poluektova E.U."/>
            <person name="Titok M.A."/>
            <person name="Prozorov A.A."/>
        </authorList>
    </citation>
    <scope>NUCLEOTIDE SEQUENCE</scope>
    <source>
        <strain evidence="2">72</strain>
        <plasmid evidence="2">pBS72</plasmid>
    </source>
</reference>
<sequence length="142" mass="15939">MKGEVKVNDSTKSNLTKALTKALPLFLITVTILIIWEMKMPQALYTNIETNLKGLRFLFSNEWVSIGNGIWVFRKDDVLALSLNFTKFSTGVLILSSIFSLLSAVIKKNQNRLVLDLLLYVFGWILIAGLVNVGFALFIQKG</sequence>
<dbReference type="RefSeq" id="WP_172688863.1">
    <property type="nucleotide sequence ID" value="NZ_KX711616.1"/>
</dbReference>
<keyword evidence="1" id="KW-0812">Transmembrane</keyword>
<keyword evidence="2" id="KW-0614">Plasmid</keyword>
<evidence type="ECO:0000313" key="2">
    <source>
        <dbReference type="EMBL" id="APB62378.1"/>
    </source>
</evidence>
<keyword evidence="1" id="KW-0472">Membrane</keyword>
<gene>
    <name evidence="2" type="ORF">pBS72_1090</name>
</gene>
<evidence type="ECO:0000256" key="1">
    <source>
        <dbReference type="SAM" id="Phobius"/>
    </source>
</evidence>
<accession>A0A1J0AKV3</accession>
<feature type="transmembrane region" description="Helical" evidence="1">
    <location>
        <begin position="85"/>
        <end position="105"/>
    </location>
</feature>
<keyword evidence="1" id="KW-1133">Transmembrane helix</keyword>
<dbReference type="AlphaFoldDB" id="A0A1J0AKV3"/>
<feature type="transmembrane region" description="Helical" evidence="1">
    <location>
        <begin position="117"/>
        <end position="139"/>
    </location>
</feature>
<reference evidence="2" key="3">
    <citation type="journal article" date="2004" name="Mol. Biol. (Mosk.)">
        <title>The replication system of plasmids from Bacillus subtilis environmental isolates.</title>
        <authorList>
            <person name="Lagodich A.V."/>
            <person name="Shtaniuk Iu.V."/>
            <person name="Prozorov A.A."/>
            <person name="Titok M.A."/>
        </authorList>
    </citation>
    <scope>NUCLEOTIDE SEQUENCE</scope>
    <source>
        <strain evidence="2">72</strain>
        <plasmid evidence="2">pBS72</plasmid>
    </source>
</reference>
<dbReference type="EMBL" id="KX711616">
    <property type="protein sequence ID" value="APB62378.1"/>
    <property type="molecule type" value="Genomic_DNA"/>
</dbReference>
<proteinExistence type="predicted"/>
<protein>
    <submittedName>
        <fullName evidence="2">Uncharacterized protein</fullName>
    </submittedName>
</protein>
<organism evidence="2">
    <name type="scientific">Bacillus subtilis</name>
    <dbReference type="NCBI Taxonomy" id="1423"/>
    <lineage>
        <taxon>Bacteria</taxon>
        <taxon>Bacillati</taxon>
        <taxon>Bacillota</taxon>
        <taxon>Bacilli</taxon>
        <taxon>Bacillales</taxon>
        <taxon>Bacillaceae</taxon>
        <taxon>Bacillus</taxon>
    </lineage>
</organism>